<dbReference type="EMBL" id="MDYP01000044">
    <property type="protein sequence ID" value="OQE01162.1"/>
    <property type="molecule type" value="Genomic_DNA"/>
</dbReference>
<dbReference type="STRING" id="29845.A0A1V6RH74"/>
<comment type="caution">
    <text evidence="1">The sequence shown here is derived from an EMBL/GenBank/DDBJ whole genome shotgun (WGS) entry which is preliminary data.</text>
</comment>
<protein>
    <submittedName>
        <fullName evidence="1">Uncharacterized protein</fullName>
    </submittedName>
</protein>
<gene>
    <name evidence="1" type="ORF">PENVUL_c044G05000</name>
</gene>
<keyword evidence="2" id="KW-1185">Reference proteome</keyword>
<dbReference type="Proteomes" id="UP000191518">
    <property type="component" value="Unassembled WGS sequence"/>
</dbReference>
<reference evidence="2" key="1">
    <citation type="journal article" date="2017" name="Nat. Microbiol.">
        <title>Global analysis of biosynthetic gene clusters reveals vast potential of secondary metabolite production in Penicillium species.</title>
        <authorList>
            <person name="Nielsen J.C."/>
            <person name="Grijseels S."/>
            <person name="Prigent S."/>
            <person name="Ji B."/>
            <person name="Dainat J."/>
            <person name="Nielsen K.F."/>
            <person name="Frisvad J.C."/>
            <person name="Workman M."/>
            <person name="Nielsen J."/>
        </authorList>
    </citation>
    <scope>NUCLEOTIDE SEQUENCE [LARGE SCALE GENOMIC DNA]</scope>
    <source>
        <strain evidence="2">IBT 29486</strain>
    </source>
</reference>
<dbReference type="OrthoDB" id="76567at2759"/>
<evidence type="ECO:0000313" key="2">
    <source>
        <dbReference type="Proteomes" id="UP000191518"/>
    </source>
</evidence>
<organism evidence="1 2">
    <name type="scientific">Penicillium vulpinum</name>
    <dbReference type="NCBI Taxonomy" id="29845"/>
    <lineage>
        <taxon>Eukaryota</taxon>
        <taxon>Fungi</taxon>
        <taxon>Dikarya</taxon>
        <taxon>Ascomycota</taxon>
        <taxon>Pezizomycotina</taxon>
        <taxon>Eurotiomycetes</taxon>
        <taxon>Eurotiomycetidae</taxon>
        <taxon>Eurotiales</taxon>
        <taxon>Aspergillaceae</taxon>
        <taxon>Penicillium</taxon>
    </lineage>
</organism>
<accession>A0A1V6RH74</accession>
<sequence length="305" mass="34441">MSVENFSRLPFHGCNFLESLPSSIPRYQYVGIQQFHNIINIEFDRLIDDIAISSQEFNQQKKGKNDQQLDNNILQHTDHTLNTQKHGSSRKPKNHQPADEFVLFTIDSDSLKRDFLDSHTLNSYIDSFDIKNELLLVKMASTIHSNAIGEISRAIDKALEHIGLADQVKRFEGAVIRGADENGQGKGKVGDHGWGLQTPPAGFPDKPTVTLTVAYSESEKKLRSDVEFWLNPDQGCANTTLTLRIDKTSPFLIFSNWQKAKLVTRHSTHWKGIEKVQTIIITMGDDGEVTVSGHPLVIPFELFFR</sequence>
<dbReference type="AlphaFoldDB" id="A0A1V6RH74"/>
<name>A0A1V6RH74_9EURO</name>
<proteinExistence type="predicted"/>
<evidence type="ECO:0000313" key="1">
    <source>
        <dbReference type="EMBL" id="OQE01162.1"/>
    </source>
</evidence>